<comment type="caution">
    <text evidence="2">The sequence shown here is derived from an EMBL/GenBank/DDBJ whole genome shotgun (WGS) entry which is preliminary data.</text>
</comment>
<reference evidence="2 3" key="1">
    <citation type="submission" date="2019-10" db="EMBL/GenBank/DDBJ databases">
        <authorList>
            <person name="Palmer J.M."/>
        </authorList>
    </citation>
    <scope>NUCLEOTIDE SEQUENCE [LARGE SCALE GENOMIC DNA]</scope>
    <source>
        <strain evidence="2 3">TWF730</strain>
    </source>
</reference>
<evidence type="ECO:0000313" key="3">
    <source>
        <dbReference type="Proteomes" id="UP001373714"/>
    </source>
</evidence>
<gene>
    <name evidence="2" type="ORF">TWF730_008232</name>
</gene>
<protein>
    <submittedName>
        <fullName evidence="2">Uncharacterized protein</fullName>
    </submittedName>
</protein>
<name>A0AAV9V8D4_9PEZI</name>
<dbReference type="EMBL" id="JAVHNS010000005">
    <property type="protein sequence ID" value="KAK6353806.1"/>
    <property type="molecule type" value="Genomic_DNA"/>
</dbReference>
<organism evidence="2 3">
    <name type="scientific">Orbilia blumenaviensis</name>
    <dbReference type="NCBI Taxonomy" id="1796055"/>
    <lineage>
        <taxon>Eukaryota</taxon>
        <taxon>Fungi</taxon>
        <taxon>Dikarya</taxon>
        <taxon>Ascomycota</taxon>
        <taxon>Pezizomycotina</taxon>
        <taxon>Orbiliomycetes</taxon>
        <taxon>Orbiliales</taxon>
        <taxon>Orbiliaceae</taxon>
        <taxon>Orbilia</taxon>
    </lineage>
</organism>
<evidence type="ECO:0000256" key="1">
    <source>
        <dbReference type="SAM" id="MobiDB-lite"/>
    </source>
</evidence>
<feature type="region of interest" description="Disordered" evidence="1">
    <location>
        <begin position="1"/>
        <end position="37"/>
    </location>
</feature>
<accession>A0AAV9V8D4</accession>
<keyword evidence="3" id="KW-1185">Reference proteome</keyword>
<sequence>MPFEFSPTARPKLGAKRPRYSRSPMANHPKSGPPTYATTQIAGLKRKNFISTGRHGDLMRSIVEQMASKPIKMRRGTRAGCPCIGICRCAENQIRREWQAANHAAAHNPGGWNFHVMIDDTIPWCPLRERLRLSLFLVMVTLLISFYNNL</sequence>
<dbReference type="Proteomes" id="UP001373714">
    <property type="component" value="Unassembled WGS sequence"/>
</dbReference>
<proteinExistence type="predicted"/>
<evidence type="ECO:0000313" key="2">
    <source>
        <dbReference type="EMBL" id="KAK6353806.1"/>
    </source>
</evidence>
<dbReference type="AlphaFoldDB" id="A0AAV9V8D4"/>